<evidence type="ECO:0000256" key="1">
    <source>
        <dbReference type="SAM" id="Coils"/>
    </source>
</evidence>
<evidence type="ECO:0000313" key="3">
    <source>
        <dbReference type="Proteomes" id="UP001465976"/>
    </source>
</evidence>
<evidence type="ECO:0000313" key="2">
    <source>
        <dbReference type="EMBL" id="KAL0576254.1"/>
    </source>
</evidence>
<organism evidence="2 3">
    <name type="scientific">Marasmius crinis-equi</name>
    <dbReference type="NCBI Taxonomy" id="585013"/>
    <lineage>
        <taxon>Eukaryota</taxon>
        <taxon>Fungi</taxon>
        <taxon>Dikarya</taxon>
        <taxon>Basidiomycota</taxon>
        <taxon>Agaricomycotina</taxon>
        <taxon>Agaricomycetes</taxon>
        <taxon>Agaricomycetidae</taxon>
        <taxon>Agaricales</taxon>
        <taxon>Marasmiineae</taxon>
        <taxon>Marasmiaceae</taxon>
        <taxon>Marasmius</taxon>
    </lineage>
</organism>
<accession>A0ABR3FLL5</accession>
<keyword evidence="1" id="KW-0175">Coiled coil</keyword>
<proteinExistence type="predicted"/>
<comment type="caution">
    <text evidence="2">The sequence shown here is derived from an EMBL/GenBank/DDBJ whole genome shotgun (WGS) entry which is preliminary data.</text>
</comment>
<keyword evidence="3" id="KW-1185">Reference proteome</keyword>
<sequence>MNVNVTPDRQAIERFLRNAEKDLKDYRIELNRLKVDTLALEAKMAGLIQTMESSRGRLAPVHMLTQDNLMEVFRHVCEQKVNVLDDREGLPVASVLASICSRWRDVAKSMTVLWSSLRIDFGIWSEFGGSNGAQKLAKLTRLFLERSKSRPLNLDIRFPYDSEEEPNHFDWVTTMELLYANSHRWQRFEAAWSEGVAKTRAGAPLLSSLQHLTLHTSVPWDHEPSNNILDRFLHCPSLTSVSLDLQDGIQNRLLLPWTQLTAMTLESCEASSAFSVLSRCPHLKTLALVNIAEEFEEPFEDDGLVLPRVSSLSMGRTAAWGDADIKLLQHLTLPALSTLELVHTLEQMPSFLEGRPRTAVVLNDFITRSACSITMLRLVSVSLTDIEALCLLRLLPTLDHVEIGEFAGEPTNRIVTSKFIKHLFINSHPTNSNTPQTTFSPRLSVLKLSVHAGDLDEQALSGALASRFAASPRYLSSVEIVLIIKDEPSVNGPLSRLECFNDAELRLVISYLTTGED</sequence>
<gene>
    <name evidence="2" type="ORF">V5O48_005736</name>
</gene>
<protein>
    <recommendedName>
        <fullName evidence="4">F-box domain-containing protein</fullName>
    </recommendedName>
</protein>
<dbReference type="Proteomes" id="UP001465976">
    <property type="component" value="Unassembled WGS sequence"/>
</dbReference>
<name>A0ABR3FLL5_9AGAR</name>
<reference evidence="2 3" key="1">
    <citation type="submission" date="2024-02" db="EMBL/GenBank/DDBJ databases">
        <title>A draft genome for the cacao thread blight pathogen Marasmius crinis-equi.</title>
        <authorList>
            <person name="Cohen S.P."/>
            <person name="Baruah I.K."/>
            <person name="Amoako-Attah I."/>
            <person name="Bukari Y."/>
            <person name="Meinhardt L.W."/>
            <person name="Bailey B.A."/>
        </authorList>
    </citation>
    <scope>NUCLEOTIDE SEQUENCE [LARGE SCALE GENOMIC DNA]</scope>
    <source>
        <strain evidence="2 3">GH-76</strain>
    </source>
</reference>
<dbReference type="SUPFAM" id="SSF52047">
    <property type="entry name" value="RNI-like"/>
    <property type="match status" value="1"/>
</dbReference>
<feature type="coiled-coil region" evidence="1">
    <location>
        <begin position="9"/>
        <end position="43"/>
    </location>
</feature>
<dbReference type="EMBL" id="JBAHYK010000236">
    <property type="protein sequence ID" value="KAL0576254.1"/>
    <property type="molecule type" value="Genomic_DNA"/>
</dbReference>
<evidence type="ECO:0008006" key="4">
    <source>
        <dbReference type="Google" id="ProtNLM"/>
    </source>
</evidence>